<evidence type="ECO:0000313" key="2">
    <source>
        <dbReference type="EMBL" id="OVA15150.1"/>
    </source>
</evidence>
<dbReference type="Gene3D" id="3.30.420.10">
    <property type="entry name" value="Ribonuclease H-like superfamily/Ribonuclease H"/>
    <property type="match status" value="1"/>
</dbReference>
<dbReference type="InterPro" id="IPR002156">
    <property type="entry name" value="RNaseH_domain"/>
</dbReference>
<dbReference type="Pfam" id="PF13456">
    <property type="entry name" value="RVT_3"/>
    <property type="match status" value="1"/>
</dbReference>
<dbReference type="PANTHER" id="PTHR47074">
    <property type="entry name" value="BNAC02G40300D PROTEIN"/>
    <property type="match status" value="1"/>
</dbReference>
<gene>
    <name evidence="2" type="ORF">BVC80_1727g14</name>
</gene>
<reference evidence="2 3" key="1">
    <citation type="journal article" date="2017" name="Mol. Plant">
        <title>The Genome of Medicinal Plant Macleaya cordata Provides New Insights into Benzylisoquinoline Alkaloids Metabolism.</title>
        <authorList>
            <person name="Liu X."/>
            <person name="Liu Y."/>
            <person name="Huang P."/>
            <person name="Ma Y."/>
            <person name="Qing Z."/>
            <person name="Tang Q."/>
            <person name="Cao H."/>
            <person name="Cheng P."/>
            <person name="Zheng Y."/>
            <person name="Yuan Z."/>
            <person name="Zhou Y."/>
            <person name="Liu J."/>
            <person name="Tang Z."/>
            <person name="Zhuo Y."/>
            <person name="Zhang Y."/>
            <person name="Yu L."/>
            <person name="Huang J."/>
            <person name="Yang P."/>
            <person name="Peng Q."/>
            <person name="Zhang J."/>
            <person name="Jiang W."/>
            <person name="Zhang Z."/>
            <person name="Lin K."/>
            <person name="Ro D.K."/>
            <person name="Chen X."/>
            <person name="Xiong X."/>
            <person name="Shang Y."/>
            <person name="Huang S."/>
            <person name="Zeng J."/>
        </authorList>
    </citation>
    <scope>NUCLEOTIDE SEQUENCE [LARGE SCALE GENOMIC DNA]</scope>
    <source>
        <strain evidence="3">cv. BLH2017</strain>
        <tissue evidence="2">Root</tissue>
    </source>
</reference>
<keyword evidence="3" id="KW-1185">Reference proteome</keyword>
<comment type="caution">
    <text evidence="2">The sequence shown here is derived from an EMBL/GenBank/DDBJ whole genome shotgun (WGS) entry which is preliminary data.</text>
</comment>
<dbReference type="GO" id="GO:0003676">
    <property type="term" value="F:nucleic acid binding"/>
    <property type="evidence" value="ECO:0007669"/>
    <property type="project" value="InterPro"/>
</dbReference>
<sequence length="265" mass="29514">MQQWIESWFHSPVGWDTSYGEWSVLCATITWMIWKARCKRVFEAVDPNALNIIFAALNYIQLYSTDKPTVAPNTQLNIVRTWSPPPVGFFKINFDASYIINNDHIGIGLVLRDYMGVCRGCKMIPSSSLSAEEAEGMAALEAVKWAKALQLQQVYFEGDAKTIINYLSASTIARQIGWRTKGHLDDIQALTLSFTSVSFYYVPRDVNSVADALASRARASTSEVLSTSPPSFIFAIPGYAGGKCPRILFQTLIRGYICTSATRKP</sequence>
<dbReference type="Proteomes" id="UP000195402">
    <property type="component" value="Unassembled WGS sequence"/>
</dbReference>
<accession>A0A200QXM6</accession>
<dbReference type="CDD" id="cd06222">
    <property type="entry name" value="RNase_H_like"/>
    <property type="match status" value="1"/>
</dbReference>
<name>A0A200QXM6_MACCD</name>
<dbReference type="InterPro" id="IPR044730">
    <property type="entry name" value="RNase_H-like_dom_plant"/>
</dbReference>
<organism evidence="2 3">
    <name type="scientific">Macleaya cordata</name>
    <name type="common">Five-seeded plume-poppy</name>
    <name type="synonym">Bocconia cordata</name>
    <dbReference type="NCBI Taxonomy" id="56857"/>
    <lineage>
        <taxon>Eukaryota</taxon>
        <taxon>Viridiplantae</taxon>
        <taxon>Streptophyta</taxon>
        <taxon>Embryophyta</taxon>
        <taxon>Tracheophyta</taxon>
        <taxon>Spermatophyta</taxon>
        <taxon>Magnoliopsida</taxon>
        <taxon>Ranunculales</taxon>
        <taxon>Papaveraceae</taxon>
        <taxon>Papaveroideae</taxon>
        <taxon>Macleaya</taxon>
    </lineage>
</organism>
<dbReference type="InterPro" id="IPR012337">
    <property type="entry name" value="RNaseH-like_sf"/>
</dbReference>
<dbReference type="AlphaFoldDB" id="A0A200QXM6"/>
<proteinExistence type="predicted"/>
<dbReference type="GO" id="GO:0004523">
    <property type="term" value="F:RNA-DNA hybrid ribonuclease activity"/>
    <property type="evidence" value="ECO:0007669"/>
    <property type="project" value="InterPro"/>
</dbReference>
<protein>
    <recommendedName>
        <fullName evidence="1">RNase H type-1 domain-containing protein</fullName>
    </recommendedName>
</protein>
<dbReference type="PANTHER" id="PTHR47074:SF11">
    <property type="entry name" value="REVERSE TRANSCRIPTASE-LIKE PROTEIN"/>
    <property type="match status" value="1"/>
</dbReference>
<dbReference type="SUPFAM" id="SSF53098">
    <property type="entry name" value="Ribonuclease H-like"/>
    <property type="match status" value="1"/>
</dbReference>
<dbReference type="InterPro" id="IPR052929">
    <property type="entry name" value="RNase_H-like_EbsB-rel"/>
</dbReference>
<evidence type="ECO:0000259" key="1">
    <source>
        <dbReference type="Pfam" id="PF13456"/>
    </source>
</evidence>
<evidence type="ECO:0000313" key="3">
    <source>
        <dbReference type="Proteomes" id="UP000195402"/>
    </source>
</evidence>
<feature type="domain" description="RNase H type-1" evidence="1">
    <location>
        <begin position="93"/>
        <end position="217"/>
    </location>
</feature>
<dbReference type="EMBL" id="MVGT01000886">
    <property type="protein sequence ID" value="OVA15150.1"/>
    <property type="molecule type" value="Genomic_DNA"/>
</dbReference>
<dbReference type="OrthoDB" id="1906820at2759"/>
<dbReference type="InParanoid" id="A0A200QXM6"/>
<dbReference type="OMA" id="RIWDEEC"/>
<dbReference type="InterPro" id="IPR036397">
    <property type="entry name" value="RNaseH_sf"/>
</dbReference>